<keyword evidence="2" id="KW-1185">Reference proteome</keyword>
<reference evidence="1" key="1">
    <citation type="journal article" date="2020" name="Phytopathology">
        <title>Genome sequence of the chestnut blight fungus Cryphonectria parasitica EP155: A fundamental resource for an archetypical invasive plant pathogen.</title>
        <authorList>
            <person name="Crouch J.A."/>
            <person name="Dawe A."/>
            <person name="Aerts A."/>
            <person name="Barry K."/>
            <person name="Churchill A.C.L."/>
            <person name="Grimwood J."/>
            <person name="Hillman B."/>
            <person name="Milgroom M.G."/>
            <person name="Pangilinan J."/>
            <person name="Smith M."/>
            <person name="Salamov A."/>
            <person name="Schmutz J."/>
            <person name="Yadav J."/>
            <person name="Grigoriev I.V."/>
            <person name="Nuss D."/>
        </authorList>
    </citation>
    <scope>NUCLEOTIDE SEQUENCE</scope>
    <source>
        <strain evidence="1">EP155</strain>
    </source>
</reference>
<dbReference type="GeneID" id="63841446"/>
<sequence length="322" mass="36633">MSSIESMRSFNWAGKAPLTLRPFKPKYHITMATQSSTPSDLIIMDRNYKDRVAERRQLIALHPSVVVGAVPQGKDAVQELYSYLMSDYLPHKYPTMFTVDKTRGVFHNQITTASYQLSPPDNPVEALKILGETVEDDMFLLHETEQGHRSVAYVCCYCSGFDPSQKLDKLLVEIHEPVPSYHRIGPSMERYFSRLEVGKNVKRINWSVVDTPILFNCSTNHVHESDIESVIHDEDIDIEKVSSRSSARLRVELQTLSRLPKTRAVLFSFKTHLYTLKEIKAEGLGPELADAIDGLKEGNAPGMWTYKGAVRWGKKVKEYLRS</sequence>
<dbReference type="Pfam" id="PF11927">
    <property type="entry name" value="HODM_asu-like"/>
    <property type="match status" value="1"/>
</dbReference>
<dbReference type="RefSeq" id="XP_040773802.1">
    <property type="nucleotide sequence ID" value="XM_040924317.1"/>
</dbReference>
<comment type="caution">
    <text evidence="1">The sequence shown here is derived from an EMBL/GenBank/DDBJ whole genome shotgun (WGS) entry which is preliminary data.</text>
</comment>
<dbReference type="OrthoDB" id="5043642at2759"/>
<accession>A0A9P4XXI3</accession>
<organism evidence="1 2">
    <name type="scientific">Cryphonectria parasitica (strain ATCC 38755 / EP155)</name>
    <dbReference type="NCBI Taxonomy" id="660469"/>
    <lineage>
        <taxon>Eukaryota</taxon>
        <taxon>Fungi</taxon>
        <taxon>Dikarya</taxon>
        <taxon>Ascomycota</taxon>
        <taxon>Pezizomycotina</taxon>
        <taxon>Sordariomycetes</taxon>
        <taxon>Sordariomycetidae</taxon>
        <taxon>Diaporthales</taxon>
        <taxon>Cryphonectriaceae</taxon>
        <taxon>Cryphonectria-Endothia species complex</taxon>
        <taxon>Cryphonectria</taxon>
    </lineage>
</organism>
<proteinExistence type="predicted"/>
<evidence type="ECO:0000313" key="1">
    <source>
        <dbReference type="EMBL" id="KAF3762823.1"/>
    </source>
</evidence>
<dbReference type="AlphaFoldDB" id="A0A9P4XXI3"/>
<dbReference type="InterPro" id="IPR021848">
    <property type="entry name" value="HODM_asu-like"/>
</dbReference>
<dbReference type="Proteomes" id="UP000803844">
    <property type="component" value="Unassembled WGS sequence"/>
</dbReference>
<dbReference type="EMBL" id="MU032350">
    <property type="protein sequence ID" value="KAF3762823.1"/>
    <property type="molecule type" value="Genomic_DNA"/>
</dbReference>
<gene>
    <name evidence="1" type="ORF">M406DRAFT_46873</name>
</gene>
<protein>
    <submittedName>
        <fullName evidence="1">Uncharacterized protein</fullName>
    </submittedName>
</protein>
<evidence type="ECO:0000313" key="2">
    <source>
        <dbReference type="Proteomes" id="UP000803844"/>
    </source>
</evidence>
<name>A0A9P4XXI3_CRYP1</name>